<dbReference type="RefSeq" id="WP_264139602.1">
    <property type="nucleotide sequence ID" value="NZ_JAOYOD010000001.1"/>
</dbReference>
<dbReference type="InterPro" id="IPR013097">
    <property type="entry name" value="Dabb"/>
</dbReference>
<keyword evidence="3" id="KW-1185">Reference proteome</keyword>
<protein>
    <submittedName>
        <fullName evidence="2">Dabb family protein</fullName>
    </submittedName>
</protein>
<dbReference type="SUPFAM" id="SSF54909">
    <property type="entry name" value="Dimeric alpha+beta barrel"/>
    <property type="match status" value="1"/>
</dbReference>
<dbReference type="Pfam" id="PF07876">
    <property type="entry name" value="Dabb"/>
    <property type="match status" value="1"/>
</dbReference>
<name>A0ABT3CYD5_9BACT</name>
<evidence type="ECO:0000259" key="1">
    <source>
        <dbReference type="PROSITE" id="PS51502"/>
    </source>
</evidence>
<reference evidence="2 3" key="1">
    <citation type="submission" date="2022-10" db="EMBL/GenBank/DDBJ databases">
        <title>Comparative genomics and taxonomic characterization of three novel marine species of genus Reichenbachiella exhibiting antioxidant and polysaccharide degradation activities.</title>
        <authorList>
            <person name="Muhammad N."/>
            <person name="Lee Y.-J."/>
            <person name="Ko J."/>
            <person name="Kim S.-G."/>
        </authorList>
    </citation>
    <scope>NUCLEOTIDE SEQUENCE [LARGE SCALE GENOMIC DNA]</scope>
    <source>
        <strain evidence="2 3">ABR2-5</strain>
    </source>
</reference>
<proteinExistence type="predicted"/>
<dbReference type="PROSITE" id="PS51502">
    <property type="entry name" value="S_R_A_B_BARREL"/>
    <property type="match status" value="1"/>
</dbReference>
<dbReference type="InterPro" id="IPR011008">
    <property type="entry name" value="Dimeric_a/b-barrel"/>
</dbReference>
<dbReference type="Gene3D" id="3.30.70.100">
    <property type="match status" value="1"/>
</dbReference>
<dbReference type="Proteomes" id="UP001300692">
    <property type="component" value="Unassembled WGS sequence"/>
</dbReference>
<dbReference type="EMBL" id="JAOYOD010000001">
    <property type="protein sequence ID" value="MCV9388706.1"/>
    <property type="molecule type" value="Genomic_DNA"/>
</dbReference>
<comment type="caution">
    <text evidence="2">The sequence shown here is derived from an EMBL/GenBank/DDBJ whole genome shotgun (WGS) entry which is preliminary data.</text>
</comment>
<feature type="domain" description="Stress-response A/B barrel" evidence="1">
    <location>
        <begin position="9"/>
        <end position="105"/>
    </location>
</feature>
<accession>A0ABT3CYD5</accession>
<gene>
    <name evidence="2" type="ORF">N7U62_18635</name>
</gene>
<dbReference type="SMART" id="SM00886">
    <property type="entry name" value="Dabb"/>
    <property type="match status" value="1"/>
</dbReference>
<organism evidence="2 3">
    <name type="scientific">Reichenbachiella ulvae</name>
    <dbReference type="NCBI Taxonomy" id="2980104"/>
    <lineage>
        <taxon>Bacteria</taxon>
        <taxon>Pseudomonadati</taxon>
        <taxon>Bacteroidota</taxon>
        <taxon>Cytophagia</taxon>
        <taxon>Cytophagales</taxon>
        <taxon>Reichenbachiellaceae</taxon>
        <taxon>Reichenbachiella</taxon>
    </lineage>
</organism>
<evidence type="ECO:0000313" key="3">
    <source>
        <dbReference type="Proteomes" id="UP001300692"/>
    </source>
</evidence>
<sequence>MEKELTHYFAHTVLFWLKDPNNPEVQEKFEREVKKLIASSKYAHFGHVGKPAGTDRVVVDNSYTYSMIVTYESQEDHDAYQVEDVHQHFIAECKDLWERVQIYDVHRI</sequence>
<evidence type="ECO:0000313" key="2">
    <source>
        <dbReference type="EMBL" id="MCV9388706.1"/>
    </source>
</evidence>